<feature type="domain" description="Pseudouridine synthase I TruA alpha/beta" evidence="6">
    <location>
        <begin position="147"/>
        <end position="242"/>
    </location>
</feature>
<comment type="caution">
    <text evidence="7">The sequence shown here is derived from an EMBL/GenBank/DDBJ whole genome shotgun (WGS) entry which is preliminary data.</text>
</comment>
<dbReference type="GO" id="GO:0160147">
    <property type="term" value="F:tRNA pseudouridine(38-40) synthase activity"/>
    <property type="evidence" value="ECO:0007669"/>
    <property type="project" value="UniProtKB-EC"/>
</dbReference>
<dbReference type="EC" id="5.4.99.12" evidence="4"/>
<accession>A0ABW3NC81</accession>
<dbReference type="PANTHER" id="PTHR11142">
    <property type="entry name" value="PSEUDOURIDYLATE SYNTHASE"/>
    <property type="match status" value="1"/>
</dbReference>
<dbReference type="Gene3D" id="3.30.70.580">
    <property type="entry name" value="Pseudouridine synthase I, catalytic domain, N-terminal subdomain"/>
    <property type="match status" value="1"/>
</dbReference>
<comment type="subunit">
    <text evidence="4">Homodimer.</text>
</comment>
<dbReference type="InterPro" id="IPR020095">
    <property type="entry name" value="PsdUridine_synth_TruA_C"/>
</dbReference>
<dbReference type="EMBL" id="JBHTJL010000016">
    <property type="protein sequence ID" value="MFD1063960.1"/>
    <property type="molecule type" value="Genomic_DNA"/>
</dbReference>
<dbReference type="NCBIfam" id="TIGR00071">
    <property type="entry name" value="hisT_truA"/>
    <property type="match status" value="1"/>
</dbReference>
<evidence type="ECO:0000313" key="8">
    <source>
        <dbReference type="Proteomes" id="UP001597013"/>
    </source>
</evidence>
<dbReference type="HAMAP" id="MF_00171">
    <property type="entry name" value="TruA"/>
    <property type="match status" value="1"/>
</dbReference>
<evidence type="ECO:0000259" key="6">
    <source>
        <dbReference type="Pfam" id="PF01416"/>
    </source>
</evidence>
<dbReference type="InterPro" id="IPR020097">
    <property type="entry name" value="PsdUridine_synth_TruA_a/b_dom"/>
</dbReference>
<evidence type="ECO:0000256" key="3">
    <source>
        <dbReference type="ARBA" id="ARBA00023235"/>
    </source>
</evidence>
<proteinExistence type="inferred from homology"/>
<dbReference type="RefSeq" id="WP_386131742.1">
    <property type="nucleotide sequence ID" value="NZ_JBHTJL010000016.1"/>
</dbReference>
<dbReference type="InterPro" id="IPR001406">
    <property type="entry name" value="PsdUridine_synth_TruA"/>
</dbReference>
<feature type="binding site" evidence="4">
    <location>
        <position position="109"/>
    </location>
    <ligand>
        <name>substrate</name>
    </ligand>
</feature>
<keyword evidence="2 4" id="KW-0819">tRNA processing</keyword>
<dbReference type="Pfam" id="PF01416">
    <property type="entry name" value="PseudoU_synth_1"/>
    <property type="match status" value="2"/>
</dbReference>
<keyword evidence="8" id="KW-1185">Reference proteome</keyword>
<dbReference type="InterPro" id="IPR020103">
    <property type="entry name" value="PsdUridine_synth_cat_dom_sf"/>
</dbReference>
<dbReference type="PANTHER" id="PTHR11142:SF0">
    <property type="entry name" value="TRNA PSEUDOURIDINE SYNTHASE-LIKE 1"/>
    <property type="match status" value="1"/>
</dbReference>
<dbReference type="Proteomes" id="UP001597013">
    <property type="component" value="Unassembled WGS sequence"/>
</dbReference>
<comment type="function">
    <text evidence="4">Formation of pseudouridine at positions 38, 39 and 40 in the anticodon stem and loop of transfer RNAs.</text>
</comment>
<reference evidence="8" key="1">
    <citation type="journal article" date="2019" name="Int. J. Syst. Evol. Microbiol.">
        <title>The Global Catalogue of Microorganisms (GCM) 10K type strain sequencing project: providing services to taxonomists for standard genome sequencing and annotation.</title>
        <authorList>
            <consortium name="The Broad Institute Genomics Platform"/>
            <consortium name="The Broad Institute Genome Sequencing Center for Infectious Disease"/>
            <person name="Wu L."/>
            <person name="Ma J."/>
        </authorList>
    </citation>
    <scope>NUCLEOTIDE SEQUENCE [LARGE SCALE GENOMIC DNA]</scope>
    <source>
        <strain evidence="8">CCUG 62215</strain>
    </source>
</reference>
<evidence type="ECO:0000313" key="7">
    <source>
        <dbReference type="EMBL" id="MFD1063960.1"/>
    </source>
</evidence>
<dbReference type="Gene3D" id="3.30.70.660">
    <property type="entry name" value="Pseudouridine synthase I, catalytic domain, C-terminal subdomain"/>
    <property type="match status" value="1"/>
</dbReference>
<comment type="similarity">
    <text evidence="1 4 5">Belongs to the tRNA pseudouridine synthase TruA family.</text>
</comment>
<evidence type="ECO:0000256" key="2">
    <source>
        <dbReference type="ARBA" id="ARBA00022694"/>
    </source>
</evidence>
<dbReference type="SUPFAM" id="SSF55120">
    <property type="entry name" value="Pseudouridine synthase"/>
    <property type="match status" value="1"/>
</dbReference>
<feature type="domain" description="Pseudouridine synthase I TruA alpha/beta" evidence="6">
    <location>
        <begin position="8"/>
        <end position="102"/>
    </location>
</feature>
<evidence type="ECO:0000256" key="4">
    <source>
        <dbReference type="HAMAP-Rule" id="MF_00171"/>
    </source>
</evidence>
<feature type="active site" description="Nucleophile" evidence="4">
    <location>
        <position position="51"/>
    </location>
</feature>
<organism evidence="7 8">
    <name type="scientific">Winogradskyella litorisediminis</name>
    <dbReference type="NCBI Taxonomy" id="1156618"/>
    <lineage>
        <taxon>Bacteria</taxon>
        <taxon>Pseudomonadati</taxon>
        <taxon>Bacteroidota</taxon>
        <taxon>Flavobacteriia</taxon>
        <taxon>Flavobacteriales</taxon>
        <taxon>Flavobacteriaceae</taxon>
        <taxon>Winogradskyella</taxon>
    </lineage>
</organism>
<sequence>MRYFIQLSYNGSAYHGWQIQPNAITVQGTLNDAISKLLNTEINITGAGRTDTGVHASQMFAHFDVEDIIDTENLTFRLNAFLPNDIAIQSIFKVKDDAHVRFHAIKRSYDYKISLKKDVFNFNYTYYIHQDLNIENMNKAAKILLEYDDFQCFSKSNTDVKTYICKIEYAHWKLENNILTFTISADRFLRNMVRAIVGTCVNVGLGKLKPDDMHKIIASKDRGEAGFSVPAKGLYLTEVLYPEHIIM</sequence>
<dbReference type="CDD" id="cd02570">
    <property type="entry name" value="PseudoU_synth_EcTruA"/>
    <property type="match status" value="1"/>
</dbReference>
<comment type="catalytic activity">
    <reaction evidence="4 5">
        <text>uridine(38/39/40) in tRNA = pseudouridine(38/39/40) in tRNA</text>
        <dbReference type="Rhea" id="RHEA:22376"/>
        <dbReference type="Rhea" id="RHEA-COMP:10085"/>
        <dbReference type="Rhea" id="RHEA-COMP:10087"/>
        <dbReference type="ChEBI" id="CHEBI:65314"/>
        <dbReference type="ChEBI" id="CHEBI:65315"/>
        <dbReference type="EC" id="5.4.99.12"/>
    </reaction>
</comment>
<evidence type="ECO:0000256" key="1">
    <source>
        <dbReference type="ARBA" id="ARBA00009375"/>
    </source>
</evidence>
<gene>
    <name evidence="4 7" type="primary">truA</name>
    <name evidence="7" type="ORF">ACFQ1Q_11945</name>
</gene>
<keyword evidence="3 4" id="KW-0413">Isomerase</keyword>
<comment type="caution">
    <text evidence="4">Lacks conserved residue(s) required for the propagation of feature annotation.</text>
</comment>
<dbReference type="InterPro" id="IPR020094">
    <property type="entry name" value="TruA/RsuA/RluB/E/F_N"/>
</dbReference>
<dbReference type="PIRSF" id="PIRSF001430">
    <property type="entry name" value="tRNA_psdUrid_synth"/>
    <property type="match status" value="1"/>
</dbReference>
<evidence type="ECO:0000256" key="5">
    <source>
        <dbReference type="RuleBase" id="RU003792"/>
    </source>
</evidence>
<name>A0ABW3NC81_9FLAO</name>
<protein>
    <recommendedName>
        <fullName evidence="4">tRNA pseudouridine synthase A</fullName>
        <ecNumber evidence="4">5.4.99.12</ecNumber>
    </recommendedName>
    <alternativeName>
        <fullName evidence="4">tRNA pseudouridine(38-40) synthase</fullName>
    </alternativeName>
    <alternativeName>
        <fullName evidence="4">tRNA pseudouridylate synthase I</fullName>
    </alternativeName>
    <alternativeName>
        <fullName evidence="4">tRNA-uridine isomerase I</fullName>
    </alternativeName>
</protein>